<dbReference type="Proteomes" id="UP000186785">
    <property type="component" value="Unassembled WGS sequence"/>
</dbReference>
<keyword evidence="1" id="KW-1133">Transmembrane helix</keyword>
<dbReference type="OrthoDB" id="4570571at2"/>
<comment type="caution">
    <text evidence="2">The sequence shown here is derived from an EMBL/GenBank/DDBJ whole genome shotgun (WGS) entry which is preliminary data.</text>
</comment>
<evidence type="ECO:0000313" key="2">
    <source>
        <dbReference type="EMBL" id="OKL46647.1"/>
    </source>
</evidence>
<dbReference type="EMBL" id="MQSV01000005">
    <property type="protein sequence ID" value="OKL46647.1"/>
    <property type="molecule type" value="Genomic_DNA"/>
</dbReference>
<name>A0A1Q5PKA8_9ACTO</name>
<evidence type="ECO:0000256" key="1">
    <source>
        <dbReference type="SAM" id="Phobius"/>
    </source>
</evidence>
<accession>A0A1Q5PKA8</accession>
<reference evidence="2 3" key="1">
    <citation type="submission" date="2016-11" db="EMBL/GenBank/DDBJ databases">
        <title>Actinomyces gypaetusis sp. nov. isolated from the vulture Gypaetus barbatus in Qinghai Tibet Plateau China.</title>
        <authorList>
            <person name="Meng X."/>
        </authorList>
    </citation>
    <scope>NUCLEOTIDE SEQUENCE [LARGE SCALE GENOMIC DNA]</scope>
    <source>
        <strain evidence="2 3">VUL4_2</strain>
    </source>
</reference>
<evidence type="ECO:0008006" key="4">
    <source>
        <dbReference type="Google" id="ProtNLM"/>
    </source>
</evidence>
<dbReference type="STRING" id="1921764.BSR28_04800"/>
<keyword evidence="1" id="KW-0812">Transmembrane</keyword>
<proteinExistence type="predicted"/>
<keyword evidence="1" id="KW-0472">Membrane</keyword>
<evidence type="ECO:0000313" key="3">
    <source>
        <dbReference type="Proteomes" id="UP000186785"/>
    </source>
</evidence>
<dbReference type="RefSeq" id="WP_073709669.1">
    <property type="nucleotide sequence ID" value="NZ_MQSU01000003.1"/>
</dbReference>
<dbReference type="AlphaFoldDB" id="A0A1Q5PKA8"/>
<gene>
    <name evidence="2" type="ORF">BSR29_07470</name>
</gene>
<organism evidence="2 3">
    <name type="scientific">Boudabousia liubingyangii</name>
    <dbReference type="NCBI Taxonomy" id="1921764"/>
    <lineage>
        <taxon>Bacteria</taxon>
        <taxon>Bacillati</taxon>
        <taxon>Actinomycetota</taxon>
        <taxon>Actinomycetes</taxon>
        <taxon>Actinomycetales</taxon>
        <taxon>Actinomycetaceae</taxon>
        <taxon>Boudabousia</taxon>
    </lineage>
</organism>
<keyword evidence="3" id="KW-1185">Reference proteome</keyword>
<protein>
    <recommendedName>
        <fullName evidence="4">DUF2273 domain-containing protein</fullName>
    </recommendedName>
</protein>
<sequence length="64" mass="7002">MRKSTELAILGAIIGVVIVVFHWWSLLIGLFAAIGYLAGRHLEGTLDFKAAWRALTGNVQTTSF</sequence>
<feature type="transmembrane region" description="Helical" evidence="1">
    <location>
        <begin position="7"/>
        <end position="38"/>
    </location>
</feature>